<keyword evidence="5 8" id="KW-0648">Protein biosynthesis</keyword>
<keyword evidence="8" id="KW-0963">Cytoplasm</keyword>
<evidence type="ECO:0000256" key="8">
    <source>
        <dbReference type="HAMAP-Rule" id="MF_00100"/>
    </source>
</evidence>
<dbReference type="Gene3D" id="2.40.30.10">
    <property type="entry name" value="Translation factors"/>
    <property type="match status" value="2"/>
</dbReference>
<dbReference type="SUPFAM" id="SSF52540">
    <property type="entry name" value="P-loop containing nucleoside triphosphate hydrolases"/>
    <property type="match status" value="1"/>
</dbReference>
<dbReference type="NCBIfam" id="TIGR00487">
    <property type="entry name" value="IF-2"/>
    <property type="match status" value="1"/>
</dbReference>
<dbReference type="PROSITE" id="PS51722">
    <property type="entry name" value="G_TR_2"/>
    <property type="match status" value="1"/>
</dbReference>
<dbReference type="Pfam" id="PF00009">
    <property type="entry name" value="GTP_EFTU"/>
    <property type="match status" value="1"/>
</dbReference>
<keyword evidence="13" id="KW-1185">Reference proteome</keyword>
<dbReference type="Pfam" id="PF11987">
    <property type="entry name" value="IF-2"/>
    <property type="match status" value="1"/>
</dbReference>
<dbReference type="Pfam" id="PF04760">
    <property type="entry name" value="IF2_N"/>
    <property type="match status" value="1"/>
</dbReference>
<feature type="domain" description="Tr-type G" evidence="11">
    <location>
        <begin position="571"/>
        <end position="740"/>
    </location>
</feature>
<dbReference type="SUPFAM" id="SSF50447">
    <property type="entry name" value="Translation proteins"/>
    <property type="match status" value="2"/>
</dbReference>
<dbReference type="PANTHER" id="PTHR43381:SF5">
    <property type="entry name" value="TR-TYPE G DOMAIN-CONTAINING PROTEIN"/>
    <property type="match status" value="1"/>
</dbReference>
<dbReference type="Gene3D" id="1.10.10.2480">
    <property type="match status" value="1"/>
</dbReference>
<dbReference type="InterPro" id="IPR036925">
    <property type="entry name" value="TIF_IF2_dom3_sf"/>
</dbReference>
<feature type="compositionally biased region" description="Polar residues" evidence="10">
    <location>
        <begin position="365"/>
        <end position="376"/>
    </location>
</feature>
<dbReference type="Gene3D" id="3.40.50.300">
    <property type="entry name" value="P-loop containing nucleotide triphosphate hydrolases"/>
    <property type="match status" value="1"/>
</dbReference>
<evidence type="ECO:0000259" key="11">
    <source>
        <dbReference type="PROSITE" id="PS51722"/>
    </source>
</evidence>
<dbReference type="InterPro" id="IPR053905">
    <property type="entry name" value="EF-G-like_DII"/>
</dbReference>
<dbReference type="InterPro" id="IPR000178">
    <property type="entry name" value="TF_IF2_bacterial-like"/>
</dbReference>
<dbReference type="GO" id="GO:0005525">
    <property type="term" value="F:GTP binding"/>
    <property type="evidence" value="ECO:0007669"/>
    <property type="project" value="UniProtKB-KW"/>
</dbReference>
<protein>
    <recommendedName>
        <fullName evidence="2 8">Translation initiation factor IF-2</fullName>
    </recommendedName>
</protein>
<dbReference type="InterPro" id="IPR006847">
    <property type="entry name" value="IF2_N"/>
</dbReference>
<dbReference type="SUPFAM" id="SSF52156">
    <property type="entry name" value="Initiation factor IF2/eIF5b, domain 3"/>
    <property type="match status" value="1"/>
</dbReference>
<comment type="subcellular location">
    <subcellularLocation>
        <location evidence="8">Cytoplasm</location>
    </subcellularLocation>
</comment>
<feature type="binding site" evidence="8">
    <location>
        <begin position="680"/>
        <end position="683"/>
    </location>
    <ligand>
        <name>GTP</name>
        <dbReference type="ChEBI" id="CHEBI:37565"/>
    </ligand>
</feature>
<dbReference type="HAMAP" id="MF_00100_B">
    <property type="entry name" value="IF_2_B"/>
    <property type="match status" value="1"/>
</dbReference>
<dbReference type="InterPro" id="IPR009000">
    <property type="entry name" value="Transl_B-barrel_sf"/>
</dbReference>
<dbReference type="CDD" id="cd01887">
    <property type="entry name" value="IF2_eIF5B"/>
    <property type="match status" value="1"/>
</dbReference>
<reference evidence="12 13" key="1">
    <citation type="submission" date="2020-07" db="EMBL/GenBank/DDBJ databases">
        <title>Characterization and genome sequencing of isolate MD1, a novel member within the family Lachnospiraceae.</title>
        <authorList>
            <person name="Rettenmaier R."/>
            <person name="Di Bello L."/>
            <person name="Zinser C."/>
            <person name="Scheitz K."/>
            <person name="Liebl W."/>
            <person name="Zverlov V."/>
        </authorList>
    </citation>
    <scope>NUCLEOTIDE SEQUENCE [LARGE SCALE GENOMIC DNA]</scope>
    <source>
        <strain evidence="12 13">MD1</strain>
    </source>
</reference>
<feature type="compositionally biased region" description="Polar residues" evidence="10">
    <location>
        <begin position="308"/>
        <end position="333"/>
    </location>
</feature>
<name>A0A839K115_9FIRM</name>
<comment type="caution">
    <text evidence="12">The sequence shown here is derived from an EMBL/GenBank/DDBJ whole genome shotgun (WGS) entry which is preliminary data.</text>
</comment>
<dbReference type="FunFam" id="3.40.50.10050:FF:000001">
    <property type="entry name" value="Translation initiation factor IF-2"/>
    <property type="match status" value="1"/>
</dbReference>
<organism evidence="12 13">
    <name type="scientific">Variimorphobacter saccharofermentans</name>
    <dbReference type="NCBI Taxonomy" id="2755051"/>
    <lineage>
        <taxon>Bacteria</taxon>
        <taxon>Bacillati</taxon>
        <taxon>Bacillota</taxon>
        <taxon>Clostridia</taxon>
        <taxon>Lachnospirales</taxon>
        <taxon>Lachnospiraceae</taxon>
        <taxon>Variimorphobacter</taxon>
    </lineage>
</organism>
<feature type="region of interest" description="Disordered" evidence="10">
    <location>
        <begin position="62"/>
        <end position="116"/>
    </location>
</feature>
<dbReference type="EMBL" id="JACEGA010000001">
    <property type="protein sequence ID" value="MBB2182882.1"/>
    <property type="molecule type" value="Genomic_DNA"/>
</dbReference>
<keyword evidence="3 8" id="KW-0396">Initiation factor</keyword>
<evidence type="ECO:0000256" key="10">
    <source>
        <dbReference type="SAM" id="MobiDB-lite"/>
    </source>
</evidence>
<evidence type="ECO:0000256" key="6">
    <source>
        <dbReference type="ARBA" id="ARBA00023134"/>
    </source>
</evidence>
<feature type="region of interest" description="Disordered" evidence="10">
    <location>
        <begin position="128"/>
        <end position="450"/>
    </location>
</feature>
<feature type="compositionally biased region" description="Basic and acidic residues" evidence="10">
    <location>
        <begin position="427"/>
        <end position="450"/>
    </location>
</feature>
<comment type="similarity">
    <text evidence="1 8 9">Belongs to the TRAFAC class translation factor GTPase superfamily. Classic translation factor GTPase family. IF-2 subfamily.</text>
</comment>
<accession>A0A839K115</accession>
<comment type="function">
    <text evidence="7 8 9">One of the essential components for the initiation of protein synthesis. Protects formylmethionyl-tRNA from spontaneous hydrolysis and promotes its binding to the 30S ribosomal subunits. Also involved in the hydrolysis of GTP during the formation of the 70S ribosomal complex.</text>
</comment>
<dbReference type="InterPro" id="IPR000795">
    <property type="entry name" value="T_Tr_GTP-bd_dom"/>
</dbReference>
<dbReference type="Proteomes" id="UP000574276">
    <property type="component" value="Unassembled WGS sequence"/>
</dbReference>
<evidence type="ECO:0000256" key="2">
    <source>
        <dbReference type="ARBA" id="ARBA00020675"/>
    </source>
</evidence>
<dbReference type="Pfam" id="PF22042">
    <property type="entry name" value="EF-G_D2"/>
    <property type="match status" value="1"/>
</dbReference>
<feature type="compositionally biased region" description="Low complexity" evidence="10">
    <location>
        <begin position="62"/>
        <end position="79"/>
    </location>
</feature>
<dbReference type="InterPro" id="IPR005225">
    <property type="entry name" value="Small_GTP-bd"/>
</dbReference>
<dbReference type="InterPro" id="IPR023115">
    <property type="entry name" value="TIF_IF2_dom3"/>
</dbReference>
<evidence type="ECO:0000256" key="3">
    <source>
        <dbReference type="ARBA" id="ARBA00022540"/>
    </source>
</evidence>
<evidence type="ECO:0000256" key="1">
    <source>
        <dbReference type="ARBA" id="ARBA00007733"/>
    </source>
</evidence>
<dbReference type="FunFam" id="2.40.30.10:FF:000008">
    <property type="entry name" value="Translation initiation factor IF-2"/>
    <property type="match status" value="1"/>
</dbReference>
<feature type="binding site" evidence="8">
    <location>
        <begin position="626"/>
        <end position="630"/>
    </location>
    <ligand>
        <name>GTP</name>
        <dbReference type="ChEBI" id="CHEBI:37565"/>
    </ligand>
</feature>
<dbReference type="Gene3D" id="3.40.50.10050">
    <property type="entry name" value="Translation initiation factor IF- 2, domain 3"/>
    <property type="match status" value="1"/>
</dbReference>
<dbReference type="PANTHER" id="PTHR43381">
    <property type="entry name" value="TRANSLATION INITIATION FACTOR IF-2-RELATED"/>
    <property type="match status" value="1"/>
</dbReference>
<feature type="compositionally biased region" description="Polar residues" evidence="10">
    <location>
        <begin position="128"/>
        <end position="159"/>
    </location>
</feature>
<feature type="compositionally biased region" description="Polar residues" evidence="10">
    <location>
        <begin position="91"/>
        <end position="109"/>
    </location>
</feature>
<dbReference type="RefSeq" id="WP_228352571.1">
    <property type="nucleotide sequence ID" value="NZ_JACEGA010000001.1"/>
</dbReference>
<dbReference type="NCBIfam" id="TIGR00231">
    <property type="entry name" value="small_GTP"/>
    <property type="match status" value="1"/>
</dbReference>
<evidence type="ECO:0000313" key="12">
    <source>
        <dbReference type="EMBL" id="MBB2182882.1"/>
    </source>
</evidence>
<dbReference type="CDD" id="cd03702">
    <property type="entry name" value="IF2_mtIF2_II"/>
    <property type="match status" value="1"/>
</dbReference>
<evidence type="ECO:0000256" key="5">
    <source>
        <dbReference type="ARBA" id="ARBA00022917"/>
    </source>
</evidence>
<proteinExistence type="inferred from homology"/>
<feature type="compositionally biased region" description="Polar residues" evidence="10">
    <location>
        <begin position="180"/>
        <end position="201"/>
    </location>
</feature>
<dbReference type="InterPro" id="IPR015760">
    <property type="entry name" value="TIF_IF2"/>
</dbReference>
<evidence type="ECO:0000256" key="7">
    <source>
        <dbReference type="ARBA" id="ARBA00025162"/>
    </source>
</evidence>
<feature type="binding site" evidence="8">
    <location>
        <begin position="580"/>
        <end position="587"/>
    </location>
    <ligand>
        <name>GTP</name>
        <dbReference type="ChEBI" id="CHEBI:37565"/>
    </ligand>
</feature>
<dbReference type="InterPro" id="IPR044145">
    <property type="entry name" value="IF2_II"/>
</dbReference>
<sequence length="1070" mass="115942">MAKMKIFELKNEINEIIPNKIESKDILDYLERSFGVKKTHSSNLEDNEVQVVKNHFVQASKAAQAAAQAKVQKPAAQTASKSPEKQEVHQKTVSTGSKTVAGQTENTGANAHKPADSVAGANQNIHAGQKSTTGQSTVRQPMQSSNQRPSVEQGHQGTPAQRPAGGQGTMRQGQQGMVGSSRQGVEQGQTNTAAGQRPTGQGYQGQRPASGYQGNRPNSGYQGQRPQGEGYQGQRPGGGYQGNRPNSGYQGQRPSGGYQGNRPQGEGYQGQRPSGGYQGNRPQGEGYQGQRPSGGYQGNRPQGEGYQGQRSTGGYQGNRPQSSGQGYQGNRPSGQGGSYGANRTQSGARPSAQGSQQGRGGFGGNNYSRPANSQKPSGGYGSRGFEDMNKDDDDKPSYGNRSGQAGRKGSSGRGERKNFDQQILDQKVAEKNDNSNKRNRDRINKEKNYKDKNLLDRDELDDVEIKKLAPKKGQFIQPKPVVVVEDDIKVITIPEVLTIKELADKMKKPSAALIKKLFLEGKIVTLNQEITFEEAEEIALEYDIIAEKEVKINEVEELLKEEEEDPNTMEKRPAVVCVMGHVDHGKTSLLDAIRETNVTSREAGGITQHIGAYVVDVNGEKITFLDTPGHEAFTSMRLRGAKSTDIAILVVAADDGVMPQTVEAISHAKAAGVQIIVAINKIDKPSANIERVKQELTEYELIAEDWGGDTIFVPVSAHTKEGIDQLLEMILLTAEMLELKANPNRNARGIVIEAELDKGRGPVATILVQKGTLHVGDNVAVGSSFGKVRAMMDHTGRRVKEATPSTPVEILGLNEVPDAGEIFLSTDSEKEARTIAEAYLTQSKEKLIADTKAKLSLDGLFSQIQAGNIKDLNLIIKADVQGSVEAMKQSLLKLSNDEVAVRVIHGGVGAINESDVILASTSNAIVIGFNVKPDNAAKERADRENVDIKLYRVIYNAISDVEAAMKGMLDPVFEEQVIGHAEVRMTFKASGVGTIAGSYVLDGKIVRGCKARIYRENDMIYEGNLASLKRFQDDVKEVATGYECGLVFEKFNDVKEGDRVELYIMAEVPR</sequence>
<dbReference type="InterPro" id="IPR027417">
    <property type="entry name" value="P-loop_NTPase"/>
</dbReference>
<dbReference type="GO" id="GO:0005829">
    <property type="term" value="C:cytosol"/>
    <property type="evidence" value="ECO:0007669"/>
    <property type="project" value="TreeGrafter"/>
</dbReference>
<evidence type="ECO:0000256" key="9">
    <source>
        <dbReference type="RuleBase" id="RU000644"/>
    </source>
</evidence>
<dbReference type="AlphaFoldDB" id="A0A839K115"/>
<feature type="region of interest" description="G-domain" evidence="8">
    <location>
        <begin position="574"/>
        <end position="722"/>
    </location>
</feature>
<evidence type="ECO:0000256" key="4">
    <source>
        <dbReference type="ARBA" id="ARBA00022741"/>
    </source>
</evidence>
<dbReference type="FunFam" id="2.40.30.10:FF:000007">
    <property type="entry name" value="Translation initiation factor IF-2"/>
    <property type="match status" value="1"/>
</dbReference>
<dbReference type="FunFam" id="3.40.50.300:FF:000019">
    <property type="entry name" value="Translation initiation factor IF-2"/>
    <property type="match status" value="1"/>
</dbReference>
<feature type="compositionally biased region" description="Low complexity" evidence="10">
    <location>
        <begin position="220"/>
        <end position="234"/>
    </location>
</feature>
<dbReference type="CDD" id="cd03692">
    <property type="entry name" value="mtIF2_IVc"/>
    <property type="match status" value="1"/>
</dbReference>
<feature type="compositionally biased region" description="Basic and acidic residues" evidence="10">
    <location>
        <begin position="384"/>
        <end position="396"/>
    </location>
</feature>
<dbReference type="GO" id="GO:0003743">
    <property type="term" value="F:translation initiation factor activity"/>
    <property type="evidence" value="ECO:0007669"/>
    <property type="project" value="UniProtKB-UniRule"/>
</dbReference>
<evidence type="ECO:0000313" key="13">
    <source>
        <dbReference type="Proteomes" id="UP000574276"/>
    </source>
</evidence>
<keyword evidence="4 8" id="KW-0547">Nucleotide-binding</keyword>
<feature type="compositionally biased region" description="Low complexity" evidence="10">
    <location>
        <begin position="169"/>
        <end position="179"/>
    </location>
</feature>
<keyword evidence="6 8" id="KW-0342">GTP-binding</keyword>
<dbReference type="GO" id="GO:0003924">
    <property type="term" value="F:GTPase activity"/>
    <property type="evidence" value="ECO:0007669"/>
    <property type="project" value="UniProtKB-UniRule"/>
</dbReference>
<gene>
    <name evidence="8 12" type="primary">infB</name>
    <name evidence="12" type="ORF">H0486_08335</name>
</gene>